<keyword evidence="13" id="KW-0067">ATP-binding</keyword>
<dbReference type="EMBL" id="SACP01000013">
    <property type="protein sequence ID" value="RVU17219.1"/>
    <property type="molecule type" value="Genomic_DNA"/>
</dbReference>
<dbReference type="EC" id="2.7.13.3" evidence="2"/>
<dbReference type="Pfam" id="PF08447">
    <property type="entry name" value="PAS_3"/>
    <property type="match status" value="1"/>
</dbReference>
<evidence type="ECO:0000313" key="20">
    <source>
        <dbReference type="EMBL" id="RVU17219.1"/>
    </source>
</evidence>
<dbReference type="SMART" id="SM00911">
    <property type="entry name" value="HWE_HK"/>
    <property type="match status" value="1"/>
</dbReference>
<keyword evidence="8" id="KW-0288">FMN</keyword>
<dbReference type="InterPro" id="IPR036890">
    <property type="entry name" value="HATPase_C_sf"/>
</dbReference>
<evidence type="ECO:0000256" key="2">
    <source>
        <dbReference type="ARBA" id="ARBA00012438"/>
    </source>
</evidence>
<dbReference type="InterPro" id="IPR011102">
    <property type="entry name" value="Sig_transdc_His_kinase_HWE"/>
</dbReference>
<evidence type="ECO:0000259" key="18">
    <source>
        <dbReference type="PROSITE" id="PS50112"/>
    </source>
</evidence>
<evidence type="ECO:0000313" key="21">
    <source>
        <dbReference type="Proteomes" id="UP000286997"/>
    </source>
</evidence>
<dbReference type="PROSITE" id="PS50112">
    <property type="entry name" value="PAS"/>
    <property type="match status" value="1"/>
</dbReference>
<keyword evidence="21" id="KW-1185">Reference proteome</keyword>
<dbReference type="RefSeq" id="WP_127730491.1">
    <property type="nucleotide sequence ID" value="NZ_SACP01000013.1"/>
</dbReference>
<feature type="region of interest" description="Disordered" evidence="17">
    <location>
        <begin position="1"/>
        <end position="32"/>
    </location>
</feature>
<dbReference type="InterPro" id="IPR013655">
    <property type="entry name" value="PAS_fold_3"/>
</dbReference>
<evidence type="ECO:0000256" key="9">
    <source>
        <dbReference type="ARBA" id="ARBA00022679"/>
    </source>
</evidence>
<evidence type="ECO:0000256" key="14">
    <source>
        <dbReference type="ARBA" id="ARBA00022991"/>
    </source>
</evidence>
<evidence type="ECO:0000256" key="15">
    <source>
        <dbReference type="ARBA" id="ARBA00023026"/>
    </source>
</evidence>
<evidence type="ECO:0000256" key="10">
    <source>
        <dbReference type="ARBA" id="ARBA00022737"/>
    </source>
</evidence>
<dbReference type="InterPro" id="IPR035965">
    <property type="entry name" value="PAS-like_dom_sf"/>
</dbReference>
<comment type="catalytic activity">
    <reaction evidence="1">
        <text>ATP + protein L-histidine = ADP + protein N-phospho-L-histidine.</text>
        <dbReference type="EC" id="2.7.13.3"/>
    </reaction>
</comment>
<dbReference type="GO" id="GO:0004673">
    <property type="term" value="F:protein histidine kinase activity"/>
    <property type="evidence" value="ECO:0007669"/>
    <property type="project" value="UniProtKB-EC"/>
</dbReference>
<keyword evidence="5" id="KW-0597">Phosphoprotein</keyword>
<evidence type="ECO:0000256" key="5">
    <source>
        <dbReference type="ARBA" id="ARBA00022553"/>
    </source>
</evidence>
<dbReference type="PANTHER" id="PTHR41523">
    <property type="entry name" value="TWO-COMPONENT SYSTEM SENSOR PROTEIN"/>
    <property type="match status" value="1"/>
</dbReference>
<dbReference type="InterPro" id="IPR000014">
    <property type="entry name" value="PAS"/>
</dbReference>
<dbReference type="GO" id="GO:0005524">
    <property type="term" value="F:ATP binding"/>
    <property type="evidence" value="ECO:0007669"/>
    <property type="project" value="UniProtKB-KW"/>
</dbReference>
<evidence type="ECO:0000256" key="8">
    <source>
        <dbReference type="ARBA" id="ARBA00022643"/>
    </source>
</evidence>
<dbReference type="CDD" id="cd00130">
    <property type="entry name" value="PAS"/>
    <property type="match status" value="2"/>
</dbReference>
<feature type="domain" description="PAC" evidence="19">
    <location>
        <begin position="221"/>
        <end position="273"/>
    </location>
</feature>
<evidence type="ECO:0000256" key="12">
    <source>
        <dbReference type="ARBA" id="ARBA00022777"/>
    </source>
</evidence>
<keyword evidence="7" id="KW-0285">Flavoprotein</keyword>
<dbReference type="SUPFAM" id="SSF55785">
    <property type="entry name" value="PYP-like sensor domain (PAS domain)"/>
    <property type="match status" value="2"/>
</dbReference>
<keyword evidence="16" id="KW-0675">Receptor</keyword>
<keyword evidence="11" id="KW-0547">Nucleotide-binding</keyword>
<dbReference type="Gene3D" id="3.30.450.20">
    <property type="entry name" value="PAS domain"/>
    <property type="match status" value="2"/>
</dbReference>
<dbReference type="AlphaFoldDB" id="A0A3S2YQR1"/>
<dbReference type="Pfam" id="PF07536">
    <property type="entry name" value="HWE_HK"/>
    <property type="match status" value="1"/>
</dbReference>
<evidence type="ECO:0000256" key="17">
    <source>
        <dbReference type="SAM" id="MobiDB-lite"/>
    </source>
</evidence>
<dbReference type="OrthoDB" id="341208at2"/>
<keyword evidence="6" id="KW-0716">Sensory transduction</keyword>
<evidence type="ECO:0000256" key="13">
    <source>
        <dbReference type="ARBA" id="ARBA00022840"/>
    </source>
</evidence>
<dbReference type="Proteomes" id="UP000286997">
    <property type="component" value="Unassembled WGS sequence"/>
</dbReference>
<dbReference type="GO" id="GO:0009881">
    <property type="term" value="F:photoreceptor activity"/>
    <property type="evidence" value="ECO:0007669"/>
    <property type="project" value="UniProtKB-KW"/>
</dbReference>
<keyword evidence="14" id="KW-0157">Chromophore</keyword>
<gene>
    <name evidence="20" type="ORF">EOE48_15070</name>
</gene>
<keyword evidence="15" id="KW-0843">Virulence</keyword>
<protein>
    <recommendedName>
        <fullName evidence="3">Blue-light-activated histidine kinase</fullName>
        <ecNumber evidence="2">2.7.13.3</ecNumber>
    </recommendedName>
</protein>
<evidence type="ECO:0000256" key="7">
    <source>
        <dbReference type="ARBA" id="ARBA00022630"/>
    </source>
</evidence>
<sequence length="477" mass="50964">MSAESGRRSRGPRVRPKAAAPTDRPGAGRPPEDALRAAVEAAGLGLFEQDRGSGGLVLDARARLLMALTPDASADDAALLAGIHPEDRARVADALARARDPAGPGLLDVEYRTDGAERWLAARGRRLEDGRLAGAIEDVTARRRAEERSRLLSRATSDAIRDWDLAGGHVAWNEALGTAYGYRPDAVAPTAAWWIAQIHPGDRTRVEASLREAIEGGGEFWSDEYRFRRADGSYADVLDRGSVIRDARGRAARMIGVMLDISARKRAEERQQLLTGELQHRVKNTLALVQAIASQTLRNTTDIDSTREVFAARLISLGRAHDILTQSSWTAAPVADVVAGALGVHRDAGSPRIHVGGPDVLLGAKSALSLALVLHELATNAAKYGALSGEAGHVEVRWNVVEGEGQGAGQGPARFRLTWSEHDGPAVVPPARKGFGSRLIERSFAAETGGSVSLTYDRAGLRCRLEAPLGPVEDPPQ</sequence>
<dbReference type="InterPro" id="IPR000700">
    <property type="entry name" value="PAS-assoc_C"/>
</dbReference>
<accession>A0A3S2YQR1</accession>
<dbReference type="PROSITE" id="PS50113">
    <property type="entry name" value="PAC"/>
    <property type="match status" value="1"/>
</dbReference>
<dbReference type="Gene3D" id="3.30.565.10">
    <property type="entry name" value="Histidine kinase-like ATPase, C-terminal domain"/>
    <property type="match status" value="1"/>
</dbReference>
<evidence type="ECO:0000256" key="1">
    <source>
        <dbReference type="ARBA" id="ARBA00000085"/>
    </source>
</evidence>
<dbReference type="NCBIfam" id="TIGR00229">
    <property type="entry name" value="sensory_box"/>
    <property type="match status" value="1"/>
</dbReference>
<evidence type="ECO:0000256" key="4">
    <source>
        <dbReference type="ARBA" id="ARBA00022543"/>
    </source>
</evidence>
<dbReference type="PANTHER" id="PTHR41523:SF7">
    <property type="entry name" value="HISTIDINE KINASE"/>
    <property type="match status" value="1"/>
</dbReference>
<evidence type="ECO:0000256" key="16">
    <source>
        <dbReference type="ARBA" id="ARBA00023170"/>
    </source>
</evidence>
<evidence type="ECO:0000259" key="19">
    <source>
        <dbReference type="PROSITE" id="PS50113"/>
    </source>
</evidence>
<feature type="domain" description="PAS" evidence="18">
    <location>
        <begin position="145"/>
        <end position="217"/>
    </location>
</feature>
<keyword evidence="9" id="KW-0808">Transferase</keyword>
<keyword evidence="12" id="KW-0418">Kinase</keyword>
<keyword evidence="4" id="KW-0600">Photoreceptor protein</keyword>
<evidence type="ECO:0000256" key="6">
    <source>
        <dbReference type="ARBA" id="ARBA00022606"/>
    </source>
</evidence>
<name>A0A3S2YQR1_9HYPH</name>
<comment type="caution">
    <text evidence="20">The sequence shown here is derived from an EMBL/GenBank/DDBJ whole genome shotgun (WGS) entry which is preliminary data.</text>
</comment>
<keyword evidence="10" id="KW-0677">Repeat</keyword>
<dbReference type="SMART" id="SM00091">
    <property type="entry name" value="PAS"/>
    <property type="match status" value="2"/>
</dbReference>
<organism evidence="20 21">
    <name type="scientific">Methylobacterium oryzihabitans</name>
    <dbReference type="NCBI Taxonomy" id="2499852"/>
    <lineage>
        <taxon>Bacteria</taxon>
        <taxon>Pseudomonadati</taxon>
        <taxon>Pseudomonadota</taxon>
        <taxon>Alphaproteobacteria</taxon>
        <taxon>Hyphomicrobiales</taxon>
        <taxon>Methylobacteriaceae</taxon>
        <taxon>Methylobacterium</taxon>
    </lineage>
</organism>
<evidence type="ECO:0000256" key="11">
    <source>
        <dbReference type="ARBA" id="ARBA00022741"/>
    </source>
</evidence>
<reference evidence="20 21" key="1">
    <citation type="submission" date="2019-01" db="EMBL/GenBank/DDBJ databases">
        <authorList>
            <person name="Chen W.-M."/>
        </authorList>
    </citation>
    <scope>NUCLEOTIDE SEQUENCE [LARGE SCALE GENOMIC DNA]</scope>
    <source>
        <strain evidence="20 21">TER-1</strain>
    </source>
</reference>
<dbReference type="SMART" id="SM00086">
    <property type="entry name" value="PAC"/>
    <property type="match status" value="1"/>
</dbReference>
<proteinExistence type="predicted"/>
<evidence type="ECO:0000256" key="3">
    <source>
        <dbReference type="ARBA" id="ARBA00021740"/>
    </source>
</evidence>
<dbReference type="InterPro" id="IPR001610">
    <property type="entry name" value="PAC"/>
</dbReference>